<dbReference type="EMBL" id="AY811587">
    <property type="protein sequence ID" value="AAX27476.1"/>
    <property type="molecule type" value="mRNA"/>
</dbReference>
<reference evidence="1" key="1">
    <citation type="submission" date="2005-03" db="EMBL/GenBank/DDBJ databases">
        <authorList>
            <person name="Han Z."/>
        </authorList>
    </citation>
    <scope>NUCLEOTIDE SEQUENCE</scope>
</reference>
<evidence type="ECO:0000313" key="1">
    <source>
        <dbReference type="EMBL" id="AAX27476.1"/>
    </source>
</evidence>
<dbReference type="AlphaFoldDB" id="Q5BYP9"/>
<proteinExistence type="evidence at transcript level"/>
<protein>
    <submittedName>
        <fullName evidence="1">Uncharacterized protein</fullName>
    </submittedName>
</protein>
<reference evidence="1" key="2">
    <citation type="journal article" date="2006" name="PLoS Pathog.">
        <title>New perspectives on host-parasite interplay by comparative transcriptomic and proteomic analyses of Schistosoma japonicum.</title>
        <authorList>
            <person name="Liu F."/>
            <person name="Lu J."/>
            <person name="Hu W."/>
            <person name="Wang S.Y."/>
            <person name="Cui S.J."/>
            <person name="Chi M."/>
            <person name="Yan Q."/>
            <person name="Wang X.R."/>
            <person name="Song H.D."/>
            <person name="Xu X.N."/>
            <person name="Wang J.J."/>
            <person name="Zhang X.L."/>
            <person name="Zhang X."/>
            <person name="Wang Z.Q."/>
            <person name="Xue C.L."/>
            <person name="Brindley P.J."/>
            <person name="McManus D.P."/>
            <person name="Yang P.Y."/>
            <person name="Feng Z."/>
            <person name="Chen Z."/>
            <person name="Han Z.G."/>
        </authorList>
    </citation>
    <scope>NUCLEOTIDE SEQUENCE</scope>
</reference>
<accession>Q5BYP9</accession>
<name>Q5BYP9_SCHJA</name>
<sequence length="32" mass="3549">MKSNFVQIMARINLLQVVSIFKPAVLLLSMSG</sequence>
<organism evidence="1">
    <name type="scientific">Schistosoma japonicum</name>
    <name type="common">Blood fluke</name>
    <dbReference type="NCBI Taxonomy" id="6182"/>
    <lineage>
        <taxon>Eukaryota</taxon>
        <taxon>Metazoa</taxon>
        <taxon>Spiralia</taxon>
        <taxon>Lophotrochozoa</taxon>
        <taxon>Platyhelminthes</taxon>
        <taxon>Trematoda</taxon>
        <taxon>Digenea</taxon>
        <taxon>Strigeidida</taxon>
        <taxon>Schistosomatoidea</taxon>
        <taxon>Schistosomatidae</taxon>
        <taxon>Schistosoma</taxon>
    </lineage>
</organism>